<feature type="transmembrane region" description="Helical" evidence="8">
    <location>
        <begin position="38"/>
        <end position="55"/>
    </location>
</feature>
<dbReference type="SMART" id="SM00388">
    <property type="entry name" value="HisKA"/>
    <property type="match status" value="1"/>
</dbReference>
<evidence type="ECO:0000256" key="2">
    <source>
        <dbReference type="ARBA" id="ARBA00012438"/>
    </source>
</evidence>
<evidence type="ECO:0000256" key="6">
    <source>
        <dbReference type="ARBA" id="ARBA00023012"/>
    </source>
</evidence>
<feature type="transmembrane region" description="Helical" evidence="8">
    <location>
        <begin position="198"/>
        <end position="221"/>
    </location>
</feature>
<dbReference type="InterPro" id="IPR005467">
    <property type="entry name" value="His_kinase_dom"/>
</dbReference>
<keyword evidence="8" id="KW-1133">Transmembrane helix</keyword>
<dbReference type="PANTHER" id="PTHR43711:SF1">
    <property type="entry name" value="HISTIDINE KINASE 1"/>
    <property type="match status" value="1"/>
</dbReference>
<dbReference type="GO" id="GO:0000160">
    <property type="term" value="P:phosphorelay signal transduction system"/>
    <property type="evidence" value="ECO:0007669"/>
    <property type="project" value="UniProtKB-KW"/>
</dbReference>
<dbReference type="SMART" id="SM00387">
    <property type="entry name" value="HATPase_c"/>
    <property type="match status" value="1"/>
</dbReference>
<organism evidence="10 11">
    <name type="scientific">Halorubrum pallidum</name>
    <dbReference type="NCBI Taxonomy" id="1526114"/>
    <lineage>
        <taxon>Archaea</taxon>
        <taxon>Methanobacteriati</taxon>
        <taxon>Methanobacteriota</taxon>
        <taxon>Stenosarchaea group</taxon>
        <taxon>Halobacteria</taxon>
        <taxon>Halobacteriales</taxon>
        <taxon>Haloferacaceae</taxon>
        <taxon>Halorubrum</taxon>
    </lineage>
</organism>
<accession>A0ABD5T1B3</accession>
<evidence type="ECO:0000256" key="1">
    <source>
        <dbReference type="ARBA" id="ARBA00000085"/>
    </source>
</evidence>
<dbReference type="InterPro" id="IPR050736">
    <property type="entry name" value="Sensor_HK_Regulatory"/>
</dbReference>
<feature type="transmembrane region" description="Helical" evidence="8">
    <location>
        <begin position="142"/>
        <end position="163"/>
    </location>
</feature>
<protein>
    <recommendedName>
        <fullName evidence="2">histidine kinase</fullName>
        <ecNumber evidence="2">2.7.13.3</ecNumber>
    </recommendedName>
</protein>
<dbReference type="GO" id="GO:0004673">
    <property type="term" value="F:protein histidine kinase activity"/>
    <property type="evidence" value="ECO:0007669"/>
    <property type="project" value="UniProtKB-EC"/>
</dbReference>
<dbReference type="GO" id="GO:0005524">
    <property type="term" value="F:ATP binding"/>
    <property type="evidence" value="ECO:0007669"/>
    <property type="project" value="UniProtKB-KW"/>
</dbReference>
<dbReference type="Pfam" id="PF00512">
    <property type="entry name" value="HisKA"/>
    <property type="match status" value="1"/>
</dbReference>
<dbReference type="Gene3D" id="3.30.565.10">
    <property type="entry name" value="Histidine kinase-like ATPase, C-terminal domain"/>
    <property type="match status" value="1"/>
</dbReference>
<feature type="transmembrane region" description="Helical" evidence="8">
    <location>
        <begin position="6"/>
        <end position="26"/>
    </location>
</feature>
<evidence type="ECO:0000256" key="8">
    <source>
        <dbReference type="SAM" id="Phobius"/>
    </source>
</evidence>
<dbReference type="InterPro" id="IPR036097">
    <property type="entry name" value="HisK_dim/P_sf"/>
</dbReference>
<evidence type="ECO:0000256" key="3">
    <source>
        <dbReference type="ARBA" id="ARBA00022553"/>
    </source>
</evidence>
<dbReference type="InterPro" id="IPR003661">
    <property type="entry name" value="HisK_dim/P_dom"/>
</dbReference>
<evidence type="ECO:0000313" key="10">
    <source>
        <dbReference type="EMBL" id="MFC6770947.1"/>
    </source>
</evidence>
<dbReference type="InterPro" id="IPR036890">
    <property type="entry name" value="HATPase_C_sf"/>
</dbReference>
<evidence type="ECO:0000256" key="7">
    <source>
        <dbReference type="SAM" id="MobiDB-lite"/>
    </source>
</evidence>
<keyword evidence="5" id="KW-0418">Kinase</keyword>
<dbReference type="CDD" id="cd00082">
    <property type="entry name" value="HisKA"/>
    <property type="match status" value="1"/>
</dbReference>
<dbReference type="InterPro" id="IPR031621">
    <property type="entry name" value="HisKA_7TM"/>
</dbReference>
<gene>
    <name evidence="10" type="ORF">ACFQDD_05360</name>
</gene>
<dbReference type="EC" id="2.7.13.3" evidence="2"/>
<dbReference type="AlphaFoldDB" id="A0ABD5T1B3"/>
<dbReference type="PANTHER" id="PTHR43711">
    <property type="entry name" value="TWO-COMPONENT HISTIDINE KINASE"/>
    <property type="match status" value="1"/>
</dbReference>
<dbReference type="PRINTS" id="PR00344">
    <property type="entry name" value="BCTRLSENSOR"/>
</dbReference>
<keyword evidence="8" id="KW-0472">Membrane</keyword>
<comment type="caution">
    <text evidence="10">The sequence shown here is derived from an EMBL/GenBank/DDBJ whole genome shotgun (WGS) entry which is preliminary data.</text>
</comment>
<dbReference type="Pfam" id="PF02518">
    <property type="entry name" value="HATPase_c"/>
    <property type="match status" value="1"/>
</dbReference>
<feature type="transmembrane region" description="Helical" evidence="8">
    <location>
        <begin position="175"/>
        <end position="192"/>
    </location>
</feature>
<feature type="domain" description="Histidine kinase" evidence="9">
    <location>
        <begin position="344"/>
        <end position="552"/>
    </location>
</feature>
<dbReference type="SUPFAM" id="SSF47384">
    <property type="entry name" value="Homodimeric domain of signal transducing histidine kinase"/>
    <property type="match status" value="1"/>
</dbReference>
<dbReference type="EMBL" id="JBHSWT010000207">
    <property type="protein sequence ID" value="MFC6770947.1"/>
    <property type="molecule type" value="Genomic_DNA"/>
</dbReference>
<feature type="transmembrane region" description="Helical" evidence="8">
    <location>
        <begin position="102"/>
        <end position="122"/>
    </location>
</feature>
<sequence length="578" mass="63755">MNPIFLTHVAVFAISAVACVAAVPRALQIRHPETREGFVALLLAVALWAGGYVGYLVVPGEAVKTGFYIVGFVFALLAVGAWLYFCAAYTGRSPRHAPYRRAAVGVFTATTLLKLTNPLHGLYFTTIWTSEPFPHLAIRHEFLYWAVLGLSYAVIAVGFFMLLEQFYYAGADSRPLIALAGMTAVPTAATIVGDEISWLLPLLYEPPWVALFALGTLFVYFHRFETIRFAAESDDAAVFLDQAGRIRDYNRAARLLFPSLKGSIGTPLDTVLPRFTGDSNADVIEVKMGDTDDMRRFYEISRNSFTSGGATGGELLTIDDVTDRERYRLQLEERTEQLEALNRVVRHDIRNDMAVIRGWSETLRDHVDAEGQDALDRVLRKSDHVIELTETARDFVDSLTGDAVPQVKPIDLHELVEGEVQAARDSYPTAEFRLVGDPPRVAVRANEMLSSVFRNLLNNAVQHNDADTPRVTVACEEGDGRVRVRVADNGPGVPDEEKTEIFGKGERGIDSAGSGIGLYLVYVLTDQFGGDVWIEDNDPRGAVFVVELPLAETVPDEPREPDPVRTAETALDRTSDSA</sequence>
<name>A0ABD5T1B3_9EURY</name>
<dbReference type="SUPFAM" id="SSF55874">
    <property type="entry name" value="ATPase domain of HSP90 chaperone/DNA topoisomerase II/histidine kinase"/>
    <property type="match status" value="1"/>
</dbReference>
<keyword evidence="3" id="KW-0597">Phosphoprotein</keyword>
<evidence type="ECO:0000259" key="9">
    <source>
        <dbReference type="PROSITE" id="PS50109"/>
    </source>
</evidence>
<dbReference type="Gene3D" id="1.10.287.130">
    <property type="match status" value="1"/>
</dbReference>
<dbReference type="InterPro" id="IPR003594">
    <property type="entry name" value="HATPase_dom"/>
</dbReference>
<dbReference type="InterPro" id="IPR004358">
    <property type="entry name" value="Sig_transdc_His_kin-like_C"/>
</dbReference>
<proteinExistence type="predicted"/>
<feature type="region of interest" description="Disordered" evidence="7">
    <location>
        <begin position="553"/>
        <end position="578"/>
    </location>
</feature>
<feature type="transmembrane region" description="Helical" evidence="8">
    <location>
        <begin position="67"/>
        <end position="90"/>
    </location>
</feature>
<feature type="compositionally biased region" description="Basic and acidic residues" evidence="7">
    <location>
        <begin position="556"/>
        <end position="578"/>
    </location>
</feature>
<comment type="catalytic activity">
    <reaction evidence="1">
        <text>ATP + protein L-histidine = ADP + protein N-phospho-L-histidine.</text>
        <dbReference type="EC" id="2.7.13.3"/>
    </reaction>
</comment>
<keyword evidence="6" id="KW-0902">Two-component regulatory system</keyword>
<dbReference type="PROSITE" id="PS50109">
    <property type="entry name" value="HIS_KIN"/>
    <property type="match status" value="1"/>
</dbReference>
<keyword evidence="10" id="KW-0547">Nucleotide-binding</keyword>
<evidence type="ECO:0000256" key="5">
    <source>
        <dbReference type="ARBA" id="ARBA00022777"/>
    </source>
</evidence>
<reference evidence="10 11" key="1">
    <citation type="journal article" date="2019" name="Int. J. Syst. Evol. Microbiol.">
        <title>The Global Catalogue of Microorganisms (GCM) 10K type strain sequencing project: providing services to taxonomists for standard genome sequencing and annotation.</title>
        <authorList>
            <consortium name="The Broad Institute Genomics Platform"/>
            <consortium name="The Broad Institute Genome Sequencing Center for Infectious Disease"/>
            <person name="Wu L."/>
            <person name="Ma J."/>
        </authorList>
    </citation>
    <scope>NUCLEOTIDE SEQUENCE [LARGE SCALE GENOMIC DNA]</scope>
    <source>
        <strain evidence="10 11">PJ61</strain>
    </source>
</reference>
<evidence type="ECO:0000256" key="4">
    <source>
        <dbReference type="ARBA" id="ARBA00022679"/>
    </source>
</evidence>
<keyword evidence="10" id="KW-0067">ATP-binding</keyword>
<evidence type="ECO:0000313" key="11">
    <source>
        <dbReference type="Proteomes" id="UP001596274"/>
    </source>
</evidence>
<keyword evidence="8" id="KW-0812">Transmembrane</keyword>
<keyword evidence="4" id="KW-0808">Transferase</keyword>
<dbReference type="Proteomes" id="UP001596274">
    <property type="component" value="Unassembled WGS sequence"/>
</dbReference>
<dbReference type="Pfam" id="PF16927">
    <property type="entry name" value="HisKA_7TM"/>
    <property type="match status" value="1"/>
</dbReference>
<keyword evidence="11" id="KW-1185">Reference proteome</keyword>